<keyword evidence="4" id="KW-1015">Disulfide bond</keyword>
<feature type="domain" description="Glycosyl transferase 64" evidence="7">
    <location>
        <begin position="110"/>
        <end position="348"/>
    </location>
</feature>
<dbReference type="EMBL" id="CAJSTJ010000167">
    <property type="protein sequence ID" value="CAG7564513.1"/>
    <property type="molecule type" value="Genomic_DNA"/>
</dbReference>
<dbReference type="Pfam" id="PF09258">
    <property type="entry name" value="Glyco_transf_64"/>
    <property type="match status" value="1"/>
</dbReference>
<keyword evidence="3 6" id="KW-0472">Membrane</keyword>
<evidence type="ECO:0000256" key="2">
    <source>
        <dbReference type="ARBA" id="ARBA00022679"/>
    </source>
</evidence>
<evidence type="ECO:0000256" key="6">
    <source>
        <dbReference type="SAM" id="Phobius"/>
    </source>
</evidence>
<protein>
    <recommendedName>
        <fullName evidence="7">Glycosyl transferase 64 domain-containing protein</fullName>
    </recommendedName>
</protein>
<evidence type="ECO:0000256" key="1">
    <source>
        <dbReference type="ARBA" id="ARBA00004370"/>
    </source>
</evidence>
<sequence>MSNSNRSSDEMTPMPLYDSSEKSSCLPKKWRLLVLSVASFVVCMLFASMYGFDYSTFSGDVDTKGDWSELRELSSFHEAEKTCGLRDEVANMTVWNAAVEKTGHLMDDMFTIAIQTYKRPGQLKKTLEHLTAYNSAFLYEIVVVWNDIASKPPKDYVGKNHVPVRFRVSEENSLNQKLLPDSSYMTQGVLLSDDDWNFNHTDIDWVFQQWRRAGMHRLTGPFARCWHNNEHDEAIYSLCRGRPAKYQMALTGLAFTHLSFLEYYWSENPLMEELRKFVDSKFNCEDIALNYVASMLTCDGPLQVLGLEKLDHQAAKQGISTKPGHGRTRNHCLREFNEMFTYNPLHDVDTYLKRGVVAV</sequence>
<dbReference type="InterPro" id="IPR015338">
    <property type="entry name" value="GT64_dom"/>
</dbReference>
<evidence type="ECO:0000256" key="5">
    <source>
        <dbReference type="SAM" id="MobiDB-lite"/>
    </source>
</evidence>
<dbReference type="InterPro" id="IPR004263">
    <property type="entry name" value="Exostosin"/>
</dbReference>
<evidence type="ECO:0000313" key="9">
    <source>
        <dbReference type="Proteomes" id="UP000693738"/>
    </source>
</evidence>
<evidence type="ECO:0000256" key="3">
    <source>
        <dbReference type="ARBA" id="ARBA00023136"/>
    </source>
</evidence>
<organism evidence="8 9">
    <name type="scientific">Fusarium equiseti</name>
    <name type="common">Fusarium scirpi</name>
    <dbReference type="NCBI Taxonomy" id="61235"/>
    <lineage>
        <taxon>Eukaryota</taxon>
        <taxon>Fungi</taxon>
        <taxon>Dikarya</taxon>
        <taxon>Ascomycota</taxon>
        <taxon>Pezizomycotina</taxon>
        <taxon>Sordariomycetes</taxon>
        <taxon>Hypocreomycetidae</taxon>
        <taxon>Hypocreales</taxon>
        <taxon>Nectriaceae</taxon>
        <taxon>Fusarium</taxon>
        <taxon>Fusarium incarnatum-equiseti species complex</taxon>
    </lineage>
</organism>
<dbReference type="PANTHER" id="PTHR48261">
    <property type="entry name" value="ACETYLGLUCOSAMINYLTRANSFERASE"/>
    <property type="match status" value="1"/>
</dbReference>
<feature type="transmembrane region" description="Helical" evidence="6">
    <location>
        <begin position="32"/>
        <end position="52"/>
    </location>
</feature>
<gene>
    <name evidence="8" type="ORF">FEQUK3_LOCUS10211</name>
</gene>
<name>A0A8J2IUL3_FUSEQ</name>
<evidence type="ECO:0000256" key="4">
    <source>
        <dbReference type="ARBA" id="ARBA00023157"/>
    </source>
</evidence>
<proteinExistence type="predicted"/>
<accession>A0A8J2IUL3</accession>
<reference evidence="8" key="1">
    <citation type="submission" date="2021-05" db="EMBL/GenBank/DDBJ databases">
        <authorList>
            <person name="Khan N."/>
        </authorList>
    </citation>
    <scope>NUCLEOTIDE SEQUENCE</scope>
</reference>
<dbReference type="AlphaFoldDB" id="A0A8J2IUL3"/>
<keyword evidence="6" id="KW-0812">Transmembrane</keyword>
<dbReference type="GO" id="GO:0016020">
    <property type="term" value="C:membrane"/>
    <property type="evidence" value="ECO:0007669"/>
    <property type="project" value="UniProtKB-SubCell"/>
</dbReference>
<evidence type="ECO:0000259" key="7">
    <source>
        <dbReference type="Pfam" id="PF09258"/>
    </source>
</evidence>
<comment type="caution">
    <text evidence="8">The sequence shown here is derived from an EMBL/GenBank/DDBJ whole genome shotgun (WGS) entry which is preliminary data.</text>
</comment>
<dbReference type="PANTHER" id="PTHR48261:SF2">
    <property type="entry name" value="ACETYLGLUCOSAMINYLTRANSFERASE"/>
    <property type="match status" value="1"/>
</dbReference>
<keyword evidence="6" id="KW-1133">Transmembrane helix</keyword>
<keyword evidence="2" id="KW-0808">Transferase</keyword>
<evidence type="ECO:0000313" key="8">
    <source>
        <dbReference type="EMBL" id="CAG7564513.1"/>
    </source>
</evidence>
<comment type="subcellular location">
    <subcellularLocation>
        <location evidence="1">Membrane</location>
    </subcellularLocation>
</comment>
<dbReference type="GO" id="GO:0016757">
    <property type="term" value="F:glycosyltransferase activity"/>
    <property type="evidence" value="ECO:0007669"/>
    <property type="project" value="InterPro"/>
</dbReference>
<dbReference type="Proteomes" id="UP000693738">
    <property type="component" value="Unassembled WGS sequence"/>
</dbReference>
<feature type="region of interest" description="Disordered" evidence="5">
    <location>
        <begin position="1"/>
        <end position="21"/>
    </location>
</feature>